<dbReference type="EMBL" id="FWFV01000001">
    <property type="protein sequence ID" value="SLN18049.1"/>
    <property type="molecule type" value="Genomic_DNA"/>
</dbReference>
<dbReference type="AlphaFoldDB" id="A0A1Y5RI31"/>
<feature type="signal peptide" evidence="1">
    <location>
        <begin position="1"/>
        <end position="21"/>
    </location>
</feature>
<dbReference type="InterPro" id="IPR003646">
    <property type="entry name" value="SH3-like_bac-type"/>
</dbReference>
<protein>
    <submittedName>
        <fullName evidence="3">Bacterial SH3 domain protein</fullName>
    </submittedName>
</protein>
<dbReference type="SMART" id="SM00287">
    <property type="entry name" value="SH3b"/>
    <property type="match status" value="1"/>
</dbReference>
<dbReference type="InterPro" id="IPR009642">
    <property type="entry name" value="DUF1236"/>
</dbReference>
<name>A0A1Y5RI31_9RHOB</name>
<accession>A0A1Y5RI31</accession>
<evidence type="ECO:0000313" key="3">
    <source>
        <dbReference type="EMBL" id="SLN18049.1"/>
    </source>
</evidence>
<keyword evidence="4" id="KW-1185">Reference proteome</keyword>
<feature type="chain" id="PRO_5011008475" evidence="1">
    <location>
        <begin position="22"/>
        <end position="212"/>
    </location>
</feature>
<dbReference type="RefSeq" id="WP_090928680.1">
    <property type="nucleotide sequence ID" value="NZ_FOPF01000001.1"/>
</dbReference>
<evidence type="ECO:0000313" key="4">
    <source>
        <dbReference type="Proteomes" id="UP000193870"/>
    </source>
</evidence>
<dbReference type="Pfam" id="PF08239">
    <property type="entry name" value="SH3_3"/>
    <property type="match status" value="1"/>
</dbReference>
<dbReference type="Pfam" id="PF06823">
    <property type="entry name" value="DUF1236"/>
    <property type="match status" value="1"/>
</dbReference>
<gene>
    <name evidence="3" type="ORF">PAM7066_00567</name>
</gene>
<dbReference type="STRING" id="315423.SAMN04488020_101566"/>
<organism evidence="3 4">
    <name type="scientific">Palleronia marisminoris</name>
    <dbReference type="NCBI Taxonomy" id="315423"/>
    <lineage>
        <taxon>Bacteria</taxon>
        <taxon>Pseudomonadati</taxon>
        <taxon>Pseudomonadota</taxon>
        <taxon>Alphaproteobacteria</taxon>
        <taxon>Rhodobacterales</taxon>
        <taxon>Roseobacteraceae</taxon>
        <taxon>Palleronia</taxon>
    </lineage>
</organism>
<sequence length="212" mass="21720">MSKGFLIAGVSALAFSGAAYAQTAATATTDLNLRAGPGPNYEIVGLIDAEGAVDIQRCVASEAWCEVTYDGTTGWAYSNYLTATVEEEPTVVAESYDTLQIERVERGGLGNIGVGTATGAIAGALLGGPIGAAAGAAAGSAIGGATPTETVTTYVRENPVDPVYLEGEVVVGAGIPEGVEVYTVPEAEYQYAYVNGSPVIIDNERRIVHVVR</sequence>
<dbReference type="PROSITE" id="PS51781">
    <property type="entry name" value="SH3B"/>
    <property type="match status" value="1"/>
</dbReference>
<dbReference type="OrthoDB" id="102964at2"/>
<dbReference type="Proteomes" id="UP000193870">
    <property type="component" value="Unassembled WGS sequence"/>
</dbReference>
<evidence type="ECO:0000256" key="1">
    <source>
        <dbReference type="SAM" id="SignalP"/>
    </source>
</evidence>
<proteinExistence type="predicted"/>
<dbReference type="Gene3D" id="2.30.30.40">
    <property type="entry name" value="SH3 Domains"/>
    <property type="match status" value="1"/>
</dbReference>
<evidence type="ECO:0000259" key="2">
    <source>
        <dbReference type="PROSITE" id="PS51781"/>
    </source>
</evidence>
<keyword evidence="1" id="KW-0732">Signal</keyword>
<feature type="domain" description="SH3b" evidence="2">
    <location>
        <begin position="22"/>
        <end position="85"/>
    </location>
</feature>
<reference evidence="3 4" key="1">
    <citation type="submission" date="2017-03" db="EMBL/GenBank/DDBJ databases">
        <authorList>
            <person name="Afonso C.L."/>
            <person name="Miller P.J."/>
            <person name="Scott M.A."/>
            <person name="Spackman E."/>
            <person name="Goraichik I."/>
            <person name="Dimitrov K.M."/>
            <person name="Suarez D.L."/>
            <person name="Swayne D.E."/>
        </authorList>
    </citation>
    <scope>NUCLEOTIDE SEQUENCE [LARGE SCALE GENOMIC DNA]</scope>
    <source>
        <strain evidence="3 4">CECT 7066</strain>
    </source>
</reference>